<reference evidence="1 2" key="1">
    <citation type="submission" date="2024-03" db="EMBL/GenBank/DDBJ databases">
        <authorList>
            <person name="Martinez-Hernandez J."/>
        </authorList>
    </citation>
    <scope>NUCLEOTIDE SEQUENCE [LARGE SCALE GENOMIC DNA]</scope>
</reference>
<name>A0AAV1W2A1_LUPLU</name>
<dbReference type="EMBL" id="CAXHTB010000003">
    <property type="protein sequence ID" value="CAL0303292.1"/>
    <property type="molecule type" value="Genomic_DNA"/>
</dbReference>
<evidence type="ECO:0000313" key="2">
    <source>
        <dbReference type="Proteomes" id="UP001497480"/>
    </source>
</evidence>
<organism evidence="1 2">
    <name type="scientific">Lupinus luteus</name>
    <name type="common">European yellow lupine</name>
    <dbReference type="NCBI Taxonomy" id="3873"/>
    <lineage>
        <taxon>Eukaryota</taxon>
        <taxon>Viridiplantae</taxon>
        <taxon>Streptophyta</taxon>
        <taxon>Embryophyta</taxon>
        <taxon>Tracheophyta</taxon>
        <taxon>Spermatophyta</taxon>
        <taxon>Magnoliopsida</taxon>
        <taxon>eudicotyledons</taxon>
        <taxon>Gunneridae</taxon>
        <taxon>Pentapetalae</taxon>
        <taxon>rosids</taxon>
        <taxon>fabids</taxon>
        <taxon>Fabales</taxon>
        <taxon>Fabaceae</taxon>
        <taxon>Papilionoideae</taxon>
        <taxon>50 kb inversion clade</taxon>
        <taxon>genistoids sensu lato</taxon>
        <taxon>core genistoids</taxon>
        <taxon>Genisteae</taxon>
        <taxon>Lupinus</taxon>
    </lineage>
</organism>
<sequence length="107" mass="11559">MSFSSTSGEGRKVENIHLGQVTNPSRFASFWLERPTTWTSALAASPYSKVCLEVDLLVGFTDGWIGGRTGADRAPPLAGCYVEDSDLCQEAGRALGVRKYGHDYSLA</sequence>
<comment type="caution">
    <text evidence="1">The sequence shown here is derived from an EMBL/GenBank/DDBJ whole genome shotgun (WGS) entry which is preliminary data.</text>
</comment>
<dbReference type="AlphaFoldDB" id="A0AAV1W2A1"/>
<gene>
    <name evidence="1" type="ORF">LLUT_LOCUS4352</name>
</gene>
<proteinExistence type="predicted"/>
<accession>A0AAV1W2A1</accession>
<dbReference type="Proteomes" id="UP001497480">
    <property type="component" value="Unassembled WGS sequence"/>
</dbReference>
<evidence type="ECO:0000313" key="1">
    <source>
        <dbReference type="EMBL" id="CAL0303292.1"/>
    </source>
</evidence>
<keyword evidence="2" id="KW-1185">Reference proteome</keyword>
<protein>
    <submittedName>
        <fullName evidence="1">Uncharacterized protein</fullName>
    </submittedName>
</protein>